<feature type="domain" description="GGDEF" evidence="3">
    <location>
        <begin position="281"/>
        <end position="410"/>
    </location>
</feature>
<dbReference type="SUPFAM" id="SSF55785">
    <property type="entry name" value="PYP-like sensor domain (PAS domain)"/>
    <property type="match status" value="2"/>
</dbReference>
<dbReference type="PANTHER" id="PTHR43155:SF2">
    <property type="entry name" value="CYCLIC DI-GMP PHOSPHODIESTERASE PA4108"/>
    <property type="match status" value="1"/>
</dbReference>
<evidence type="ECO:0000259" key="1">
    <source>
        <dbReference type="PROSITE" id="PS50112"/>
    </source>
</evidence>
<dbReference type="CDD" id="cd00077">
    <property type="entry name" value="HDc"/>
    <property type="match status" value="1"/>
</dbReference>
<dbReference type="Gene3D" id="1.10.3210.10">
    <property type="entry name" value="Hypothetical protein af1432"/>
    <property type="match status" value="1"/>
</dbReference>
<feature type="domain" description="PAC" evidence="2">
    <location>
        <begin position="200"/>
        <end position="252"/>
    </location>
</feature>
<dbReference type="InterPro" id="IPR003607">
    <property type="entry name" value="HD/PDEase_dom"/>
</dbReference>
<dbReference type="SMART" id="SM00471">
    <property type="entry name" value="HDc"/>
    <property type="match status" value="1"/>
</dbReference>
<evidence type="ECO:0000259" key="3">
    <source>
        <dbReference type="PROSITE" id="PS50887"/>
    </source>
</evidence>
<dbReference type="InterPro" id="IPR037522">
    <property type="entry name" value="HD_GYP_dom"/>
</dbReference>
<dbReference type="PROSITE" id="PS50887">
    <property type="entry name" value="GGDEF"/>
    <property type="match status" value="1"/>
</dbReference>
<dbReference type="SMART" id="SM00267">
    <property type="entry name" value="GGDEF"/>
    <property type="match status" value="1"/>
</dbReference>
<dbReference type="Pfam" id="PF08448">
    <property type="entry name" value="PAS_4"/>
    <property type="match status" value="2"/>
</dbReference>
<evidence type="ECO:0000259" key="4">
    <source>
        <dbReference type="PROSITE" id="PS51832"/>
    </source>
</evidence>
<dbReference type="InterPro" id="IPR043128">
    <property type="entry name" value="Rev_trsase/Diguanyl_cyclase"/>
</dbReference>
<dbReference type="Pfam" id="PF13487">
    <property type="entry name" value="HD_5"/>
    <property type="match status" value="1"/>
</dbReference>
<dbReference type="Gene3D" id="3.30.450.20">
    <property type="entry name" value="PAS domain"/>
    <property type="match status" value="2"/>
</dbReference>
<dbReference type="PROSITE" id="PS51832">
    <property type="entry name" value="HD_GYP"/>
    <property type="match status" value="1"/>
</dbReference>
<dbReference type="PROSITE" id="PS50113">
    <property type="entry name" value="PAC"/>
    <property type="match status" value="1"/>
</dbReference>
<protein>
    <submittedName>
        <fullName evidence="5">Diguanylate cyclase (GGDEF) domain-containing protein</fullName>
    </submittedName>
</protein>
<gene>
    <name evidence="5" type="ORF">HMPREF1092_00693</name>
</gene>
<keyword evidence="6" id="KW-1185">Reference proteome</keyword>
<proteinExistence type="predicted"/>
<organism evidence="5 6">
    <name type="scientific">Clostridium thermobutyricum</name>
    <dbReference type="NCBI Taxonomy" id="29372"/>
    <lineage>
        <taxon>Bacteria</taxon>
        <taxon>Bacillati</taxon>
        <taxon>Bacillota</taxon>
        <taxon>Clostridia</taxon>
        <taxon>Eubacteriales</taxon>
        <taxon>Clostridiaceae</taxon>
        <taxon>Clostridium</taxon>
    </lineage>
</organism>
<sequence>MQNIFKMLLENIDFPVWIKDLNLKFIFANEKYADFINKDKEEIVGLKNEDLFDKDSCSRINEHCYDVIKTGKFIIRSRDYKGVYRQCLVTPIKDDNGKLIAIAGIIGIFNGIGQIKEKECEIEHQRTLTKNIIDILPGIIFYKDIDGKYIYANKECIEFYKKRGIEDIIGKTDLEIIENKEQAINFIEIDKNVLKSKQHFYDEEAFIQEDGSKSYKEIVKIPFLDSHGNPLGVIGRALDVTKDRVYREKLEYLSYTDVLTGAKNRARFEAYEKKLSNENKFPIGIIMGDANGLKLVNDTFGHKEGDELLIQITRVLKEASELEVFRIGGDEFAILLPNTDLKSCEKVIKKISKRCDEYENKLFNISISLGSAVKNKKEEDIYEVLKIAEDKVYRKKLLQNKSIKSSILNSLKIALKVSYEETDNHTERVAINAVKIGEKLGLDLSQIDELKIAAELHDIGKIGIPEDILMKKGKLTEKEFEIIKTHPEKSYRIIKASSELKGVAEATLYHHERWDGKGYPLGLKGEEIPLLSRIISVCDAYDIMTRGRVYKSAISKYEALKELVKCAGTQFDPKVVDEFVKINIK</sequence>
<feature type="domain" description="PAS" evidence="1">
    <location>
        <begin position="1"/>
        <end position="71"/>
    </location>
</feature>
<dbReference type="InterPro" id="IPR000014">
    <property type="entry name" value="PAS"/>
</dbReference>
<dbReference type="HOGENOM" id="CLU_000445_92_5_9"/>
<accession>N9WK61</accession>
<reference evidence="5 6" key="1">
    <citation type="submission" date="2013-01" db="EMBL/GenBank/DDBJ databases">
        <title>The Genome Sequence of Clostridium colicanis 209318.</title>
        <authorList>
            <consortium name="The Broad Institute Genome Sequencing Platform"/>
            <person name="Earl A."/>
            <person name="Ward D."/>
            <person name="Feldgarden M."/>
            <person name="Gevers D."/>
            <person name="Courvalin P."/>
            <person name="Lambert T."/>
            <person name="Walker B."/>
            <person name="Young S.K."/>
            <person name="Zeng Q."/>
            <person name="Gargeya S."/>
            <person name="Fitzgerald M."/>
            <person name="Haas B."/>
            <person name="Abouelleil A."/>
            <person name="Alvarado L."/>
            <person name="Arachchi H.M."/>
            <person name="Berlin A.M."/>
            <person name="Chapman S.B."/>
            <person name="Dewar J."/>
            <person name="Goldberg J."/>
            <person name="Griggs A."/>
            <person name="Gujja S."/>
            <person name="Hansen M."/>
            <person name="Howarth C."/>
            <person name="Imamovic A."/>
            <person name="Larimer J."/>
            <person name="McCowan C."/>
            <person name="Murphy C."/>
            <person name="Neiman D."/>
            <person name="Pearson M."/>
            <person name="Priest M."/>
            <person name="Roberts A."/>
            <person name="Saif S."/>
            <person name="Shea T."/>
            <person name="Sisk P."/>
            <person name="Sykes S."/>
            <person name="Wortman J."/>
            <person name="Nusbaum C."/>
            <person name="Birren B."/>
        </authorList>
    </citation>
    <scope>NUCLEOTIDE SEQUENCE [LARGE SCALE GENOMIC DNA]</scope>
    <source>
        <strain evidence="5 6">209318</strain>
    </source>
</reference>
<dbReference type="Pfam" id="PF00990">
    <property type="entry name" value="GGDEF"/>
    <property type="match status" value="1"/>
</dbReference>
<dbReference type="InterPro" id="IPR013656">
    <property type="entry name" value="PAS_4"/>
</dbReference>
<dbReference type="InterPro" id="IPR035965">
    <property type="entry name" value="PAS-like_dom_sf"/>
</dbReference>
<dbReference type="NCBIfam" id="TIGR00229">
    <property type="entry name" value="sensory_box"/>
    <property type="match status" value="1"/>
</dbReference>
<dbReference type="CDD" id="cd00130">
    <property type="entry name" value="PAS"/>
    <property type="match status" value="2"/>
</dbReference>
<dbReference type="NCBIfam" id="TIGR00254">
    <property type="entry name" value="GGDEF"/>
    <property type="match status" value="1"/>
</dbReference>
<dbReference type="InterPro" id="IPR000160">
    <property type="entry name" value="GGDEF_dom"/>
</dbReference>
<name>N9WK61_9CLOT</name>
<dbReference type="PROSITE" id="PS50112">
    <property type="entry name" value="PAS"/>
    <property type="match status" value="1"/>
</dbReference>
<feature type="domain" description="HD-GYP" evidence="4">
    <location>
        <begin position="400"/>
        <end position="585"/>
    </location>
</feature>
<dbReference type="SUPFAM" id="SSF55073">
    <property type="entry name" value="Nucleotide cyclase"/>
    <property type="match status" value="1"/>
</dbReference>
<dbReference type="AlphaFoldDB" id="N9WK61"/>
<evidence type="ECO:0000313" key="6">
    <source>
        <dbReference type="Proteomes" id="UP000013097"/>
    </source>
</evidence>
<dbReference type="Proteomes" id="UP000013097">
    <property type="component" value="Unassembled WGS sequence"/>
</dbReference>
<dbReference type="InterPro" id="IPR000700">
    <property type="entry name" value="PAS-assoc_C"/>
</dbReference>
<dbReference type="EMBL" id="AGYT01000007">
    <property type="protein sequence ID" value="ENZ03506.1"/>
    <property type="molecule type" value="Genomic_DNA"/>
</dbReference>
<evidence type="ECO:0000313" key="5">
    <source>
        <dbReference type="EMBL" id="ENZ03506.1"/>
    </source>
</evidence>
<dbReference type="PANTHER" id="PTHR43155">
    <property type="entry name" value="CYCLIC DI-GMP PHOSPHODIESTERASE PA4108-RELATED"/>
    <property type="match status" value="1"/>
</dbReference>
<dbReference type="InterPro" id="IPR029787">
    <property type="entry name" value="Nucleotide_cyclase"/>
</dbReference>
<dbReference type="CDD" id="cd01949">
    <property type="entry name" value="GGDEF"/>
    <property type="match status" value="1"/>
</dbReference>
<dbReference type="SMART" id="SM00091">
    <property type="entry name" value="PAS"/>
    <property type="match status" value="2"/>
</dbReference>
<dbReference type="Gene3D" id="3.30.70.270">
    <property type="match status" value="1"/>
</dbReference>
<dbReference type="PATRIC" id="fig|999411.4.peg.670"/>
<dbReference type="RefSeq" id="WP_002597195.1">
    <property type="nucleotide sequence ID" value="NZ_KB850956.1"/>
</dbReference>
<evidence type="ECO:0000259" key="2">
    <source>
        <dbReference type="PROSITE" id="PS50113"/>
    </source>
</evidence>
<dbReference type="eggNOG" id="COG3437">
    <property type="taxonomic scope" value="Bacteria"/>
</dbReference>
<comment type="caution">
    <text evidence="5">The sequence shown here is derived from an EMBL/GenBank/DDBJ whole genome shotgun (WGS) entry which is preliminary data.</text>
</comment>
<dbReference type="SUPFAM" id="SSF109604">
    <property type="entry name" value="HD-domain/PDEase-like"/>
    <property type="match status" value="1"/>
</dbReference>